<name>A0A448GVR9_9GAMM</name>
<evidence type="ECO:0000313" key="1">
    <source>
        <dbReference type="EMBL" id="VEG12798.1"/>
    </source>
</evidence>
<protein>
    <submittedName>
        <fullName evidence="1">Uncharacterized protein</fullName>
    </submittedName>
</protein>
<dbReference type="EMBL" id="LR134343">
    <property type="protein sequence ID" value="VEG12798.1"/>
    <property type="molecule type" value="Genomic_DNA"/>
</dbReference>
<dbReference type="AlphaFoldDB" id="A0A448GVR9"/>
<reference evidence="1 2" key="1">
    <citation type="submission" date="2018-12" db="EMBL/GenBank/DDBJ databases">
        <authorList>
            <consortium name="Pathogen Informatics"/>
        </authorList>
    </citation>
    <scope>NUCLEOTIDE SEQUENCE [LARGE SCALE GENOMIC DNA]</scope>
    <source>
        <strain evidence="1 2">NCTC10297</strain>
    </source>
</reference>
<evidence type="ECO:0000313" key="2">
    <source>
        <dbReference type="Proteomes" id="UP000274100"/>
    </source>
</evidence>
<dbReference type="Proteomes" id="UP000274100">
    <property type="component" value="Chromosome"/>
</dbReference>
<gene>
    <name evidence="1" type="ORF">NCTC10297_00741</name>
</gene>
<dbReference type="KEGG" id="mcun:NCTC10297_00741"/>
<proteinExistence type="predicted"/>
<accession>A0A448GVR9</accession>
<sequence>MRYMDFCFIKGYSVIVNAKSADNHNRTISQAFCANIKHGLWYVSLLHTPTPPRLLTA</sequence>
<organism evidence="1 2">
    <name type="scientific">Moraxella cuniculi</name>
    <dbReference type="NCBI Taxonomy" id="34061"/>
    <lineage>
        <taxon>Bacteria</taxon>
        <taxon>Pseudomonadati</taxon>
        <taxon>Pseudomonadota</taxon>
        <taxon>Gammaproteobacteria</taxon>
        <taxon>Moraxellales</taxon>
        <taxon>Moraxellaceae</taxon>
        <taxon>Moraxella</taxon>
    </lineage>
</organism>